<feature type="compositionally biased region" description="Low complexity" evidence="3">
    <location>
        <begin position="567"/>
        <end position="579"/>
    </location>
</feature>
<feature type="compositionally biased region" description="Polar residues" evidence="3">
    <location>
        <begin position="1206"/>
        <end position="1235"/>
    </location>
</feature>
<dbReference type="GO" id="GO:0005576">
    <property type="term" value="C:extracellular region"/>
    <property type="evidence" value="ECO:0007669"/>
    <property type="project" value="UniProtKB-SubCell"/>
</dbReference>
<feature type="compositionally biased region" description="Polar residues" evidence="3">
    <location>
        <begin position="532"/>
        <end position="561"/>
    </location>
</feature>
<feature type="region of interest" description="Disordered" evidence="3">
    <location>
        <begin position="1195"/>
        <end position="1235"/>
    </location>
</feature>
<feature type="compositionally biased region" description="Basic and acidic residues" evidence="3">
    <location>
        <begin position="1544"/>
        <end position="1554"/>
    </location>
</feature>
<dbReference type="OrthoDB" id="10660225at2759"/>
<feature type="region of interest" description="Disordered" evidence="3">
    <location>
        <begin position="1132"/>
        <end position="1153"/>
    </location>
</feature>
<reference evidence="6" key="1">
    <citation type="submission" date="2025-08" db="UniProtKB">
        <authorList>
            <consortium name="RefSeq"/>
        </authorList>
    </citation>
    <scope>IDENTIFICATION</scope>
    <source>
        <tissue evidence="6">Whole organism</tissue>
    </source>
</reference>
<evidence type="ECO:0000256" key="3">
    <source>
        <dbReference type="SAM" id="MobiDB-lite"/>
    </source>
</evidence>
<keyword evidence="2" id="KW-0964">Secreted</keyword>
<dbReference type="KEGG" id="hazt:125178727"/>
<feature type="compositionally biased region" description="Low complexity" evidence="3">
    <location>
        <begin position="23"/>
        <end position="46"/>
    </location>
</feature>
<evidence type="ECO:0000313" key="6">
    <source>
        <dbReference type="RefSeq" id="XP_047739142.1"/>
    </source>
</evidence>
<protein>
    <submittedName>
        <fullName evidence="6">Uncharacterized protein LOC125178727</fullName>
    </submittedName>
</protein>
<dbReference type="GeneID" id="125178727"/>
<feature type="region of interest" description="Disordered" evidence="3">
    <location>
        <begin position="532"/>
        <end position="611"/>
    </location>
</feature>
<dbReference type="Proteomes" id="UP000694843">
    <property type="component" value="Unplaced"/>
</dbReference>
<sequence>MTSSVSSSMENFDKNLKNKNESSKNVSNINISSKNESNKQVSNTNESNKKESNKNESIKNENKEHVSNKNESNRNENNDNDHVRSKNVNNKKLETKIPYRSFPRDLHKEAQAPSKDEGNTIVKRSGAAGVCSTPYGKMSVGQAIHWIGCRKMLCRSERGFPYLLEKTCPPIPANLPQGCTVLHPSQILPYPGCCPRPSCPPKAPRPSPTLKLMSAIRRPKQTQVKTKDDSDQGDKIALVKIEEKQGKITVFQPNGDISASEMEKANISTKNETLAKVSDSIFNEEINNSTGADRLTLNSTNNVEQSLPAAAHDALANIRPQTETETKDLLDTIGGGDVSKKTNEAKKKANTTKNTENEAIKTERSKRINKLLENTVNHRNLLRQTQNHKKNNNGTDKMNYQVNPLKDSLTDPLTLNPIIPSDGNENFPKSILSNRRGKNQSDEKIAIFSESAFPEMGEHFAGIRDTYDSGDARVGNGSERLVAHNDSSPVINAIRMKKITLGDNFSAIEESEIYEFVQETSFKFPTENKTDNLVSESQTNENKGYSTMNKTSRAANSTTSQNDEELVSVTTTTPELTTLMPQNLKSEETDQSSEGSTVQVNQYEKKAHDSPTKKVSIVETRPQYLKFFSILKKASDNGTVISLPGTKSNSAQIPYGLNKRDRITLEMVSEAIEKGLDALFIPPEKKKVIVHPDKSTAQPENKTSDVIEFIYIGLNPSPQLKNNSNVRFLNVDDMEPSETKQIERTRRNTKLHKHHENEIVKDFRPRSRPVFYMPQRYRKKPLDDKANATKAATAHKTLNISAESSSIVEATTSNEQTDIAKVPQILQESNIIDAAPEISTVKPIISEKSLKNESIPANRADEKNESIAKRRSRSRMTIPGLMLPRARISNGTKLNEKISAFTKTAQAKYRKKVPNNNEAVTEMGTTSEKPSKASPSTIERRRLRGRRVQNASDEEAPAKELLAVNQMESNDKNVNHNDRLRTMRQMLLNRRRPLRTGSTQNNMADTEVGEVQTNSSATSTGDVITQPPEVLKTDIKAPEASADAIETQKTTLPILSVTITSNDTLRELGKDSAQVESKGHETKPKSLSARLRLQNRVSSRQRKILPLPNYGKSTPPTILNALSHEPAKIGLETDSEPLEESKPTISTSESDQTLNAIDNEQPSLKQLDASLLQTDRRRHGAQRERLLKLIRARARARQNAVPTPEIKSSSHASTTPDTTAISGEGSPVSSVQTNSPKTIELKKIPIRVIKEHSSVVKPTKPTQSFRQRLNPKLVAVAQPISPPTNVRNLSPVRVNQIQQRARVVTESTPAAVVTHANIPVVDFARRTVQIPIRNHVGHQVNAISPQNVQKTVVSPLRSTALPRERNPPPANAVVTQPTNAPVPIHQTQQQFQQPTHPPLQHIHQKTGLPQDHQHIIHHPFNQLVLPQPINQYNTQYQQQNPTPIFTQNQQVIQNTPANVAYQPHLVQPTHAPLHQSHVIQNQVHEAPKTTTKKPVDYESLLPTVDDFPEMRDDYELPGFDFGDEDFEYKEPQFVIDYKKKIKEKPKEKKQKNYPEPEEPQFTIPKEPSFAIPKKSKVRKQNIPEGAKVTENEYFVEGPSGVPIKVTTVTFHTSKSTVRNENVKNRSSHFKRDPFVNN</sequence>
<accession>A0A979FRV2</accession>
<name>A0A979FRV2_HYAAZ</name>
<proteinExistence type="predicted"/>
<evidence type="ECO:0000259" key="4">
    <source>
        <dbReference type="SMART" id="SM01318"/>
    </source>
</evidence>
<dbReference type="RefSeq" id="XP_047739142.1">
    <property type="nucleotide sequence ID" value="XM_047883186.1"/>
</dbReference>
<feature type="region of interest" description="Disordered" evidence="3">
    <location>
        <begin position="1544"/>
        <end position="1568"/>
    </location>
</feature>
<feature type="domain" description="Single" evidence="4">
    <location>
        <begin position="131"/>
        <end position="199"/>
    </location>
</feature>
<dbReference type="InterPro" id="IPR029277">
    <property type="entry name" value="SVWC_dom"/>
</dbReference>
<feature type="region of interest" description="Disordered" evidence="3">
    <location>
        <begin position="1"/>
        <end position="120"/>
    </location>
</feature>
<dbReference type="SMART" id="SM01318">
    <property type="entry name" value="SVWC"/>
    <property type="match status" value="1"/>
</dbReference>
<feature type="compositionally biased region" description="Basic and acidic residues" evidence="3">
    <location>
        <begin position="11"/>
        <end position="22"/>
    </location>
</feature>
<feature type="compositionally biased region" description="Basic and acidic residues" evidence="3">
    <location>
        <begin position="47"/>
        <end position="84"/>
    </location>
</feature>
<evidence type="ECO:0000256" key="2">
    <source>
        <dbReference type="ARBA" id="ARBA00022525"/>
    </source>
</evidence>
<feature type="region of interest" description="Disordered" evidence="3">
    <location>
        <begin position="1616"/>
        <end position="1637"/>
    </location>
</feature>
<evidence type="ECO:0000256" key="1">
    <source>
        <dbReference type="ARBA" id="ARBA00004613"/>
    </source>
</evidence>
<keyword evidence="5" id="KW-1185">Reference proteome</keyword>
<feature type="region of interest" description="Disordered" evidence="3">
    <location>
        <begin position="916"/>
        <end position="956"/>
    </location>
</feature>
<gene>
    <name evidence="6" type="primary">LOC125178727</name>
</gene>
<feature type="compositionally biased region" description="Polar residues" evidence="3">
    <location>
        <begin position="1143"/>
        <end position="1153"/>
    </location>
</feature>
<dbReference type="OMA" id="GTINECD"/>
<feature type="compositionally biased region" description="Polar residues" evidence="3">
    <location>
        <begin position="592"/>
        <end position="602"/>
    </location>
</feature>
<feature type="compositionally biased region" description="Polar residues" evidence="3">
    <location>
        <begin position="916"/>
        <end position="937"/>
    </location>
</feature>
<evidence type="ECO:0000313" key="5">
    <source>
        <dbReference type="Proteomes" id="UP000694843"/>
    </source>
</evidence>
<feature type="compositionally biased region" description="Polar residues" evidence="3">
    <location>
        <begin position="1"/>
        <end position="10"/>
    </location>
</feature>
<organism evidence="5 6">
    <name type="scientific">Hyalella azteca</name>
    <name type="common">Amphipod</name>
    <dbReference type="NCBI Taxonomy" id="294128"/>
    <lineage>
        <taxon>Eukaryota</taxon>
        <taxon>Metazoa</taxon>
        <taxon>Ecdysozoa</taxon>
        <taxon>Arthropoda</taxon>
        <taxon>Crustacea</taxon>
        <taxon>Multicrustacea</taxon>
        <taxon>Malacostraca</taxon>
        <taxon>Eumalacostraca</taxon>
        <taxon>Peracarida</taxon>
        <taxon>Amphipoda</taxon>
        <taxon>Senticaudata</taxon>
        <taxon>Talitrida</taxon>
        <taxon>Talitroidea</taxon>
        <taxon>Hyalellidae</taxon>
        <taxon>Hyalella</taxon>
    </lineage>
</organism>
<feature type="compositionally biased region" description="Basic and acidic residues" evidence="3">
    <location>
        <begin position="91"/>
        <end position="118"/>
    </location>
</feature>
<comment type="subcellular location">
    <subcellularLocation>
        <location evidence="1">Secreted</location>
    </subcellularLocation>
</comment>